<feature type="compositionally biased region" description="Basic and acidic residues" evidence="1">
    <location>
        <begin position="481"/>
        <end position="500"/>
    </location>
</feature>
<evidence type="ECO:0000313" key="3">
    <source>
        <dbReference type="Proteomes" id="UP000467841"/>
    </source>
</evidence>
<feature type="region of interest" description="Disordered" evidence="1">
    <location>
        <begin position="747"/>
        <end position="797"/>
    </location>
</feature>
<feature type="compositionally biased region" description="Polar residues" evidence="1">
    <location>
        <begin position="747"/>
        <end position="762"/>
    </location>
</feature>
<dbReference type="PANTHER" id="PTHR33416:SF20">
    <property type="entry name" value="NUCLEAR PORE COMPLEX PROTEIN NUP1"/>
    <property type="match status" value="1"/>
</dbReference>
<name>A0A6D2KSY9_9BRAS</name>
<evidence type="ECO:0008006" key="4">
    <source>
        <dbReference type="Google" id="ProtNLM"/>
    </source>
</evidence>
<comment type="caution">
    <text evidence="2">The sequence shown here is derived from an EMBL/GenBank/DDBJ whole genome shotgun (WGS) entry which is preliminary data.</text>
</comment>
<dbReference type="AlphaFoldDB" id="A0A6D2KSY9"/>
<feature type="compositionally biased region" description="Polar residues" evidence="1">
    <location>
        <begin position="1096"/>
        <end position="1124"/>
    </location>
</feature>
<evidence type="ECO:0000256" key="1">
    <source>
        <dbReference type="SAM" id="MobiDB-lite"/>
    </source>
</evidence>
<evidence type="ECO:0000313" key="2">
    <source>
        <dbReference type="EMBL" id="CAA7059925.1"/>
    </source>
</evidence>
<feature type="compositionally biased region" description="Gly residues" evidence="1">
    <location>
        <begin position="1232"/>
        <end position="1246"/>
    </location>
</feature>
<feature type="region of interest" description="Disordered" evidence="1">
    <location>
        <begin position="1203"/>
        <end position="1262"/>
    </location>
</feature>
<feature type="region of interest" description="Disordered" evidence="1">
    <location>
        <begin position="465"/>
        <end position="531"/>
    </location>
</feature>
<feature type="compositionally biased region" description="Polar residues" evidence="1">
    <location>
        <begin position="406"/>
        <end position="419"/>
    </location>
</feature>
<dbReference type="Proteomes" id="UP000467841">
    <property type="component" value="Unassembled WGS sequence"/>
</dbReference>
<dbReference type="GO" id="GO:0005635">
    <property type="term" value="C:nuclear envelope"/>
    <property type="evidence" value="ECO:0007669"/>
    <property type="project" value="TreeGrafter"/>
</dbReference>
<dbReference type="EMBL" id="CACVBM020001806">
    <property type="protein sequence ID" value="CAA7059925.1"/>
    <property type="molecule type" value="Genomic_DNA"/>
</dbReference>
<feature type="region of interest" description="Disordered" evidence="1">
    <location>
        <begin position="1022"/>
        <end position="1063"/>
    </location>
</feature>
<feature type="compositionally biased region" description="Low complexity" evidence="1">
    <location>
        <begin position="773"/>
        <end position="797"/>
    </location>
</feature>
<proteinExistence type="predicted"/>
<accession>A0A6D2KSY9</accession>
<feature type="compositionally biased region" description="Polar residues" evidence="1">
    <location>
        <begin position="503"/>
        <end position="513"/>
    </location>
</feature>
<sequence length="1262" mass="130535">MASAARGESSNSYGGLGIGGKFRKPTARRSQKTPYDRPPTSVRNSGPGGGEDKGGGWLSKLVDPAQRLINYSAHKLFASVFRKRLVSGETPLQSPEQQQLPERDVVQETKVGHTEANSALSMKNDLIRTEHVNASANPTKDGFTDLEKILKEKTFTRSEVDRLTNLLRSKAADSSTINGEQRNDVSIVRHPLSHERDRVHPDNGSMSALVTKPLGSSRALEECIASPAQLAKAYMGSRPSEVTPSMLGLRGQGVREDSVFLNRTPFSSKSPTMSLVPKPSGQRPLENGFATPRSRGRSAVYSMARTPYSRPQSTVKIGSLFQASPSTWEESLSSGSRQGFQSGLKRRSSVLDNDIGSVGPVRRIRQKSNLSSRSLALPASESPLSVRASGGQNITHTSKDNAENLPRSSFMLTPSQSRETASKIFQEIDKMGSTKEKSPSKLSPSMLRGPALNSLQNVPEARFLETLPEKKANSPGSSYQKQEKSRESGSREVLTLREKTSGAADNTSKTGSSQDHDTRGKGAYMPLTSSLEEHPPKKRAFRMSADEDLMEFDDDHGAASAPFQVVEKQNAFKVEKGVGISMPKGEKSLASSVAMPSTSYIPNGISNGSLETGGSQFSAIPIEAVQQSNMASEPASKLILGAEKSSISPGKLTSEEKVLSLEEPKKAAAVFPNIFSPPVATGLLNHNADASVDIKLENTNSSTFGVSEALAKPTDSKKIVCNSASGSESTALAASTINGSIFSSGANTVSQPQNNGSLDSTPSFPPSVFGKLPANTSNDSNPSNDSQSTSAPPLSSSSVFKLGEPAAPFSAPSSHVINETEVKNSTSGNVANFKFGGMASADSSTGNVFAAKSSEIKSVPFVFGNASPAVADAGNNILGGSTLNPSAAPSSGPGSSGSLMFGATSFSAPGTEASKLSVSSSPAFASSGSMFGSSSANSVFGFNAGSSASAASSQSQASNLFGAVTENAPTTTTQSMPFQFGSSGPATSFGLSGNTSIASNSFTFGLSKSEPAAFTTIAPAPQLSSTNSSSSSSGTSSSLFGTSWQAPNSAPAPGSSSSTFSFGGGSSAATGSSTFAPMFGASTIAPSSAPVFGFSSTGPTIPQQPAFGSSATPSQSPFGNSTSGFAFGASAQPTNTNGFNNNNQQVSMEDSMAEDTVQANKSSMAQPMFGQPPVSMPQPGFAFGGGVAATPPQPGFVAFGGGGAATPPPQMANPFQFGGQPMGSTPQNAEFQGGGSFSLGSTGGGDKSGRKFIRVKKNNRKK</sequence>
<organism evidence="2 3">
    <name type="scientific">Microthlaspi erraticum</name>
    <dbReference type="NCBI Taxonomy" id="1685480"/>
    <lineage>
        <taxon>Eukaryota</taxon>
        <taxon>Viridiplantae</taxon>
        <taxon>Streptophyta</taxon>
        <taxon>Embryophyta</taxon>
        <taxon>Tracheophyta</taxon>
        <taxon>Spermatophyta</taxon>
        <taxon>Magnoliopsida</taxon>
        <taxon>eudicotyledons</taxon>
        <taxon>Gunneridae</taxon>
        <taxon>Pentapetalae</taxon>
        <taxon>rosids</taxon>
        <taxon>malvids</taxon>
        <taxon>Brassicales</taxon>
        <taxon>Brassicaceae</taxon>
        <taxon>Coluteocarpeae</taxon>
        <taxon>Microthlaspi</taxon>
    </lineage>
</organism>
<dbReference type="PANTHER" id="PTHR33416">
    <property type="entry name" value="NUCLEAR PORE COMPLEX PROTEIN NUP1"/>
    <property type="match status" value="1"/>
</dbReference>
<keyword evidence="3" id="KW-1185">Reference proteome</keyword>
<feature type="region of interest" description="Disordered" evidence="1">
    <location>
        <begin position="263"/>
        <end position="298"/>
    </location>
</feature>
<feature type="region of interest" description="Disordered" evidence="1">
    <location>
        <begin position="1"/>
        <end position="58"/>
    </location>
</feature>
<feature type="region of interest" description="Disordered" evidence="1">
    <location>
        <begin position="431"/>
        <end position="451"/>
    </location>
</feature>
<feature type="region of interest" description="Disordered" evidence="1">
    <location>
        <begin position="365"/>
        <end position="419"/>
    </location>
</feature>
<feature type="compositionally biased region" description="Polar residues" evidence="1">
    <location>
        <begin position="264"/>
        <end position="273"/>
    </location>
</feature>
<dbReference type="OrthoDB" id="653468at2759"/>
<feature type="compositionally biased region" description="Low complexity" evidence="1">
    <location>
        <begin position="368"/>
        <end position="385"/>
    </location>
</feature>
<feature type="compositionally biased region" description="Basic residues" evidence="1">
    <location>
        <begin position="21"/>
        <end position="31"/>
    </location>
</feature>
<feature type="compositionally biased region" description="Basic residues" evidence="1">
    <location>
        <begin position="1250"/>
        <end position="1262"/>
    </location>
</feature>
<feature type="compositionally biased region" description="Low complexity" evidence="1">
    <location>
        <begin position="1134"/>
        <end position="1143"/>
    </location>
</feature>
<feature type="compositionally biased region" description="Low complexity" evidence="1">
    <location>
        <begin position="1023"/>
        <end position="1063"/>
    </location>
</feature>
<dbReference type="GO" id="GO:0016973">
    <property type="term" value="P:poly(A)+ mRNA export from nucleus"/>
    <property type="evidence" value="ECO:0007669"/>
    <property type="project" value="TreeGrafter"/>
</dbReference>
<gene>
    <name evidence="2" type="ORF">MERR_LOCUS47161</name>
</gene>
<protein>
    <recommendedName>
        <fullName evidence="4">Nuclear pore complex protein NUP1</fullName>
    </recommendedName>
</protein>
<dbReference type="GO" id="GO:0071763">
    <property type="term" value="P:nuclear membrane organization"/>
    <property type="evidence" value="ECO:0007669"/>
    <property type="project" value="TreeGrafter"/>
</dbReference>
<reference evidence="2" key="1">
    <citation type="submission" date="2020-01" db="EMBL/GenBank/DDBJ databases">
        <authorList>
            <person name="Mishra B."/>
        </authorList>
    </citation>
    <scope>NUCLEOTIDE SEQUENCE [LARGE SCALE GENOMIC DNA]</scope>
</reference>
<feature type="region of interest" description="Disordered" evidence="1">
    <location>
        <begin position="1096"/>
        <end position="1144"/>
    </location>
</feature>